<accession>A0R1L5</accession>
<gene>
    <name evidence="1" type="ordered locus">MSMEG_4797</name>
</gene>
<dbReference type="AlphaFoldDB" id="A0R1L5"/>
<keyword evidence="2" id="KW-1185">Reference proteome</keyword>
<proteinExistence type="predicted"/>
<dbReference type="STRING" id="246196.MSMEG_4797"/>
<dbReference type="KEGG" id="msm:MSMEG_4797"/>
<protein>
    <submittedName>
        <fullName evidence="1">Uncharacterized protein</fullName>
    </submittedName>
</protein>
<organism evidence="1 2">
    <name type="scientific">Mycolicibacterium smegmatis (strain ATCC 700084 / mc(2)155)</name>
    <name type="common">Mycobacterium smegmatis</name>
    <dbReference type="NCBI Taxonomy" id="246196"/>
    <lineage>
        <taxon>Bacteria</taxon>
        <taxon>Bacillati</taxon>
        <taxon>Actinomycetota</taxon>
        <taxon>Actinomycetes</taxon>
        <taxon>Mycobacteriales</taxon>
        <taxon>Mycobacteriaceae</taxon>
        <taxon>Mycolicibacterium</taxon>
    </lineage>
</organism>
<evidence type="ECO:0000313" key="2">
    <source>
        <dbReference type="Proteomes" id="UP000000757"/>
    </source>
</evidence>
<dbReference type="Proteomes" id="UP000000757">
    <property type="component" value="Chromosome"/>
</dbReference>
<dbReference type="PATRIC" id="fig|246196.57.peg.4765"/>
<dbReference type="EMBL" id="CP000480">
    <property type="protein sequence ID" value="ABK72202.1"/>
    <property type="molecule type" value="Genomic_DNA"/>
</dbReference>
<name>A0R1L5_MYCS2</name>
<reference evidence="1 2" key="1">
    <citation type="submission" date="2006-10" db="EMBL/GenBank/DDBJ databases">
        <authorList>
            <person name="Fleischmann R.D."/>
            <person name="Dodson R.J."/>
            <person name="Haft D.H."/>
            <person name="Merkel J.S."/>
            <person name="Nelson W.C."/>
            <person name="Fraser C.M."/>
        </authorList>
    </citation>
    <scope>NUCLEOTIDE SEQUENCE [LARGE SCALE GENOMIC DNA]</scope>
    <source>
        <strain evidence="2">ATCC 700084 / mc(2)155</strain>
    </source>
</reference>
<dbReference type="KEGG" id="msb:LJ00_23725"/>
<sequence length="41" mass="4158">MRISAIGARVATGSIVCVLRAGELTAVSTENDLEGPQADGQ</sequence>
<evidence type="ECO:0000313" key="1">
    <source>
        <dbReference type="EMBL" id="ABK72202.1"/>
    </source>
</evidence>